<reference evidence="5 6" key="1">
    <citation type="journal article" date="2009" name="Stand. Genomic Sci.">
        <title>Complete genome sequence of Kytococcus sedentarius type strain (541).</title>
        <authorList>
            <person name="Sims D."/>
            <person name="Brettin T."/>
            <person name="Detter J.C."/>
            <person name="Han C."/>
            <person name="Lapidus A."/>
            <person name="Copeland A."/>
            <person name="Glavina Del Rio T."/>
            <person name="Nolan M."/>
            <person name="Chen F."/>
            <person name="Lucas S."/>
            <person name="Tice H."/>
            <person name="Cheng J.F."/>
            <person name="Bruce D."/>
            <person name="Goodwin L."/>
            <person name="Pitluck S."/>
            <person name="Ovchinnikova G."/>
            <person name="Pati A."/>
            <person name="Ivanova N."/>
            <person name="Mavrommatis K."/>
            <person name="Chen A."/>
            <person name="Palaniappan K."/>
            <person name="D'haeseleer P."/>
            <person name="Chain P."/>
            <person name="Bristow J."/>
            <person name="Eisen J.A."/>
            <person name="Markowitz V."/>
            <person name="Hugenholtz P."/>
            <person name="Schneider S."/>
            <person name="Goker M."/>
            <person name="Pukall R."/>
            <person name="Kyrpides N.C."/>
            <person name="Klenk H.P."/>
        </authorList>
    </citation>
    <scope>NUCLEOTIDE SEQUENCE [LARGE SCALE GENOMIC DNA]</scope>
    <source>
        <strain evidence="6">ATCC 14392 / DSM 20547 / JCM 11482 / CCUG 33030 / NBRC 15357 / NCTC 11040 / CCM 314 / 541</strain>
    </source>
</reference>
<dbReference type="GO" id="GO:0016747">
    <property type="term" value="F:acyltransferase activity, transferring groups other than amino-acyl groups"/>
    <property type="evidence" value="ECO:0007669"/>
    <property type="project" value="InterPro"/>
</dbReference>
<evidence type="ECO:0000259" key="3">
    <source>
        <dbReference type="Pfam" id="PF01757"/>
    </source>
</evidence>
<dbReference type="InterPro" id="IPR043968">
    <property type="entry name" value="SGNH"/>
</dbReference>
<keyword evidence="5" id="KW-0808">Transferase</keyword>
<feature type="region of interest" description="Disordered" evidence="1">
    <location>
        <begin position="1"/>
        <end position="23"/>
    </location>
</feature>
<feature type="domain" description="SGNH" evidence="4">
    <location>
        <begin position="472"/>
        <end position="695"/>
    </location>
</feature>
<dbReference type="Proteomes" id="UP000006666">
    <property type="component" value="Chromosome"/>
</dbReference>
<keyword evidence="2" id="KW-0472">Membrane</keyword>
<evidence type="ECO:0000256" key="1">
    <source>
        <dbReference type="SAM" id="MobiDB-lite"/>
    </source>
</evidence>
<feature type="domain" description="Acyltransferase 3" evidence="3">
    <location>
        <begin position="28"/>
        <end position="358"/>
    </location>
</feature>
<feature type="transmembrane region" description="Helical" evidence="2">
    <location>
        <begin position="345"/>
        <end position="362"/>
    </location>
</feature>
<gene>
    <name evidence="5" type="ordered locus">Ksed_26820</name>
</gene>
<dbReference type="AlphaFoldDB" id="C7NGW0"/>
<feature type="compositionally biased region" description="Basic and acidic residues" evidence="1">
    <location>
        <begin position="7"/>
        <end position="23"/>
    </location>
</feature>
<dbReference type="InterPro" id="IPR050879">
    <property type="entry name" value="Acyltransferase_3"/>
</dbReference>
<feature type="transmembrane region" description="Helical" evidence="2">
    <location>
        <begin position="219"/>
        <end position="239"/>
    </location>
</feature>
<dbReference type="InterPro" id="IPR002656">
    <property type="entry name" value="Acyl_transf_3_dom"/>
</dbReference>
<dbReference type="KEGG" id="kse:Ksed_26820"/>
<dbReference type="Pfam" id="PF01757">
    <property type="entry name" value="Acyl_transf_3"/>
    <property type="match status" value="1"/>
</dbReference>
<keyword evidence="5" id="KW-0012">Acyltransferase</keyword>
<dbReference type="HOGENOM" id="CLU_005679_10_1_11"/>
<organism evidence="5 6">
    <name type="scientific">Kytococcus sedentarius (strain ATCC 14392 / DSM 20547 / JCM 11482 / CCUG 33030 / NBRC 15357 / NCTC 11040 / CCM 314 / 541)</name>
    <name type="common">Micrococcus sedentarius</name>
    <dbReference type="NCBI Taxonomy" id="478801"/>
    <lineage>
        <taxon>Bacteria</taxon>
        <taxon>Bacillati</taxon>
        <taxon>Actinomycetota</taxon>
        <taxon>Actinomycetes</taxon>
        <taxon>Micrococcales</taxon>
        <taxon>Kytococcaceae</taxon>
        <taxon>Kytococcus</taxon>
    </lineage>
</organism>
<proteinExistence type="predicted"/>
<feature type="transmembrane region" description="Helical" evidence="2">
    <location>
        <begin position="189"/>
        <end position="207"/>
    </location>
</feature>
<evidence type="ECO:0000256" key="2">
    <source>
        <dbReference type="SAM" id="Phobius"/>
    </source>
</evidence>
<feature type="transmembrane region" description="Helical" evidence="2">
    <location>
        <begin position="166"/>
        <end position="182"/>
    </location>
</feature>
<dbReference type="eggNOG" id="COG1835">
    <property type="taxonomic scope" value="Bacteria"/>
</dbReference>
<feature type="transmembrane region" description="Helical" evidence="2">
    <location>
        <begin position="382"/>
        <end position="401"/>
    </location>
</feature>
<dbReference type="GO" id="GO:0009103">
    <property type="term" value="P:lipopolysaccharide biosynthetic process"/>
    <property type="evidence" value="ECO:0007669"/>
    <property type="project" value="TreeGrafter"/>
</dbReference>
<feature type="transmembrane region" description="Helical" evidence="2">
    <location>
        <begin position="246"/>
        <end position="269"/>
    </location>
</feature>
<name>C7NGW0_KYTSD</name>
<accession>C7NGW0</accession>
<keyword evidence="6" id="KW-1185">Reference proteome</keyword>
<dbReference type="PANTHER" id="PTHR23028:SF53">
    <property type="entry name" value="ACYL_TRANSF_3 DOMAIN-CONTAINING PROTEIN"/>
    <property type="match status" value="1"/>
</dbReference>
<feature type="transmembrane region" description="Helical" evidence="2">
    <location>
        <begin position="281"/>
        <end position="301"/>
    </location>
</feature>
<sequence>MTAAGRTVEDSTPRRPRNTPDPRSFRGDIEGLRAIAVGLVLLHHVHFPGVTGGFAGVDIFFVISGYLITSGLLKEVQATGTVSIPRFYARRARRLLPAASLVLVFTAVVGLFVLTRNALADLASDVLTATFYVINWALAGRAVDYLAEDSAPSPLQHYWSLSVEEQYYVVWPLLIIAAAWVARRTRLRAMPLIGGVLAVLLLASLVHSITHTAADPATAYFYTTTRVWELAVGAMVAYLAPRFRGIPAAAAQVMAAVGVVALVVAAVGYTTKTPWPGSAALLPVLGTALVIAAGCSTPNTLTGRLLGIAPMRFIGGISYALYLWHWPLLIFLAELRPDSGLLERLVVVAVAIALSWATKLLVEDPVRYHKALSQSVPKALLMALATMMASAVAGAAVWSVAPKMTGTPDDAKGAVALVADGAKPAENGQKDGQDVPYALVEDPAKEYDESGPVYPEPALAPKDVPSVYADDCQAKQEATDPPGTDDCVYGNAEGDTRVAVVGDSKMVQWMPALEAIAKEEDWRLEVYNKSACSFSTEGKYDECEEYNGKLVDQLAQDAPDLVFTSTGDTQNVDSISKSMTENLTRLQEGGAQVVLIADNPSTQEGDIEGDKSVYECMEENPGDYGRCSYPMNDVNGNTALKKVDEAMDGVEYVDLNQYICPDGADCPAAIGGMTIYRQGSHVTASYIRSLTPMLHQALVDHGIAFSKDVKVEVAPEESGD</sequence>
<dbReference type="EMBL" id="CP001686">
    <property type="protein sequence ID" value="ACV07632.1"/>
    <property type="molecule type" value="Genomic_DNA"/>
</dbReference>
<protein>
    <submittedName>
        <fullName evidence="5">Predicted acyltransferase</fullName>
    </submittedName>
</protein>
<keyword evidence="2" id="KW-0812">Transmembrane</keyword>
<dbReference type="STRING" id="478801.Ksed_26820"/>
<evidence type="ECO:0000313" key="6">
    <source>
        <dbReference type="Proteomes" id="UP000006666"/>
    </source>
</evidence>
<feature type="transmembrane region" description="Helical" evidence="2">
    <location>
        <begin position="313"/>
        <end position="333"/>
    </location>
</feature>
<feature type="transmembrane region" description="Helical" evidence="2">
    <location>
        <begin position="94"/>
        <end position="114"/>
    </location>
</feature>
<evidence type="ECO:0000259" key="4">
    <source>
        <dbReference type="Pfam" id="PF19040"/>
    </source>
</evidence>
<keyword evidence="2" id="KW-1133">Transmembrane helix</keyword>
<dbReference type="RefSeq" id="WP_015780553.1">
    <property type="nucleotide sequence ID" value="NC_013169.1"/>
</dbReference>
<dbReference type="PANTHER" id="PTHR23028">
    <property type="entry name" value="ACETYLTRANSFERASE"/>
    <property type="match status" value="1"/>
</dbReference>
<dbReference type="Pfam" id="PF19040">
    <property type="entry name" value="SGNH"/>
    <property type="match status" value="1"/>
</dbReference>
<feature type="transmembrane region" description="Helical" evidence="2">
    <location>
        <begin position="53"/>
        <end position="73"/>
    </location>
</feature>
<evidence type="ECO:0000313" key="5">
    <source>
        <dbReference type="EMBL" id="ACV07632.1"/>
    </source>
</evidence>
<dbReference type="GO" id="GO:0016020">
    <property type="term" value="C:membrane"/>
    <property type="evidence" value="ECO:0007669"/>
    <property type="project" value="TreeGrafter"/>
</dbReference>